<accession>A0A2Z4YV79</accession>
<feature type="compositionally biased region" description="Polar residues" evidence="1">
    <location>
        <begin position="1"/>
        <end position="12"/>
    </location>
</feature>
<reference evidence="2 3" key="1">
    <citation type="submission" date="2018-07" db="EMBL/GenBank/DDBJ databases">
        <title>Rhizobium leguminosarum strain:ATCC 14479 Genome sequencing and assembly.</title>
        <authorList>
            <person name="Chakraborty R."/>
        </authorList>
    </citation>
    <scope>NUCLEOTIDE SEQUENCE [LARGE SCALE GENOMIC DNA]</scope>
    <source>
        <strain evidence="2 3">ATCC 14479</strain>
        <plasmid evidence="3">Plasmid unnamed3</plasmid>
    </source>
</reference>
<protein>
    <submittedName>
        <fullName evidence="2">Uncharacterized protein</fullName>
    </submittedName>
</protein>
<evidence type="ECO:0000313" key="2">
    <source>
        <dbReference type="EMBL" id="AXA44478.1"/>
    </source>
</evidence>
<sequence>MLWRSRTSTVQGTREDKEEERKLTLTLNVGVR</sequence>
<organism evidence="2 3">
    <name type="scientific">Rhizobium leguminosarum</name>
    <dbReference type="NCBI Taxonomy" id="384"/>
    <lineage>
        <taxon>Bacteria</taxon>
        <taxon>Pseudomonadati</taxon>
        <taxon>Pseudomonadota</taxon>
        <taxon>Alphaproteobacteria</taxon>
        <taxon>Hyphomicrobiales</taxon>
        <taxon>Rhizobiaceae</taxon>
        <taxon>Rhizobium/Agrobacterium group</taxon>
        <taxon>Rhizobium</taxon>
    </lineage>
</organism>
<proteinExistence type="predicted"/>
<evidence type="ECO:0000313" key="3">
    <source>
        <dbReference type="Proteomes" id="UP000251166"/>
    </source>
</evidence>
<geneLocation type="plasmid" evidence="2 3">
    <name>unnamed3</name>
</geneLocation>
<dbReference type="EMBL" id="CP030763">
    <property type="protein sequence ID" value="AXA44478.1"/>
    <property type="molecule type" value="Genomic_DNA"/>
</dbReference>
<feature type="compositionally biased region" description="Basic and acidic residues" evidence="1">
    <location>
        <begin position="13"/>
        <end position="23"/>
    </location>
</feature>
<evidence type="ECO:0000256" key="1">
    <source>
        <dbReference type="SAM" id="MobiDB-lite"/>
    </source>
</evidence>
<gene>
    <name evidence="2" type="ORF">DLJ82_6507</name>
</gene>
<keyword evidence="2" id="KW-0614">Plasmid</keyword>
<feature type="region of interest" description="Disordered" evidence="1">
    <location>
        <begin position="1"/>
        <end position="23"/>
    </location>
</feature>
<dbReference type="AlphaFoldDB" id="A0A2Z4YV79"/>
<dbReference type="Proteomes" id="UP000251166">
    <property type="component" value="Plasmid unnamed3"/>
</dbReference>
<name>A0A2Z4YV79_RHILE</name>